<sequence length="261" mass="30211">MTAKVHNIFLVIVVIFATTSFSIPVEDDLTITAKEKYALEQFKPMMTPLMPHEYMQTDIYLIKWLRASKLNLKAAREMIISNLRWRETNRMDTILEEDFSEFENDFPASTTGTDYEGRPLSIIDSSSWDVRKAVVTGKGDQLMRYGYRLMETGVQRVYEAQRRHENVTQATTLMNMKGISLYVNFVLAFEHHYPGMAHRVVLINTPASFEIVLAAVRPVMSKETREALVIFGTNKQQWRRYILSMVPPDQLDHQFGGNKFD</sequence>
<organism evidence="3 4">
    <name type="scientific">Folsomia candida</name>
    <name type="common">Springtail</name>
    <dbReference type="NCBI Taxonomy" id="158441"/>
    <lineage>
        <taxon>Eukaryota</taxon>
        <taxon>Metazoa</taxon>
        <taxon>Ecdysozoa</taxon>
        <taxon>Arthropoda</taxon>
        <taxon>Hexapoda</taxon>
        <taxon>Collembola</taxon>
        <taxon>Entomobryomorpha</taxon>
        <taxon>Isotomoidea</taxon>
        <taxon>Isotomidae</taxon>
        <taxon>Proisotominae</taxon>
        <taxon>Folsomia</taxon>
    </lineage>
</organism>
<feature type="signal peptide" evidence="1">
    <location>
        <begin position="1"/>
        <end position="22"/>
    </location>
</feature>
<dbReference type="Pfam" id="PF00650">
    <property type="entry name" value="CRAL_TRIO"/>
    <property type="match status" value="1"/>
</dbReference>
<feature type="domain" description="CRAL-TRIO" evidence="2">
    <location>
        <begin position="98"/>
        <end position="261"/>
    </location>
</feature>
<dbReference type="PANTHER" id="PTHR23324:SF83">
    <property type="entry name" value="SEC14-LIKE PROTEIN 2"/>
    <property type="match status" value="1"/>
</dbReference>
<dbReference type="AlphaFoldDB" id="A0A226EN82"/>
<dbReference type="CDD" id="cd00170">
    <property type="entry name" value="SEC14"/>
    <property type="match status" value="1"/>
</dbReference>
<evidence type="ECO:0000259" key="2">
    <source>
        <dbReference type="PROSITE" id="PS50191"/>
    </source>
</evidence>
<dbReference type="InterPro" id="IPR036273">
    <property type="entry name" value="CRAL/TRIO_N_dom_sf"/>
</dbReference>
<evidence type="ECO:0000313" key="4">
    <source>
        <dbReference type="Proteomes" id="UP000198287"/>
    </source>
</evidence>
<dbReference type="SUPFAM" id="SSF52087">
    <property type="entry name" value="CRAL/TRIO domain"/>
    <property type="match status" value="1"/>
</dbReference>
<evidence type="ECO:0000313" key="3">
    <source>
        <dbReference type="EMBL" id="OXA58587.1"/>
    </source>
</evidence>
<accession>A0A226EN82</accession>
<proteinExistence type="predicted"/>
<dbReference type="SMART" id="SM00516">
    <property type="entry name" value="SEC14"/>
    <property type="match status" value="1"/>
</dbReference>
<keyword evidence="1" id="KW-0732">Signal</keyword>
<dbReference type="Proteomes" id="UP000198287">
    <property type="component" value="Unassembled WGS sequence"/>
</dbReference>
<dbReference type="PANTHER" id="PTHR23324">
    <property type="entry name" value="SEC14 RELATED PROTEIN"/>
    <property type="match status" value="1"/>
</dbReference>
<reference evidence="3 4" key="1">
    <citation type="submission" date="2015-12" db="EMBL/GenBank/DDBJ databases">
        <title>The genome of Folsomia candida.</title>
        <authorList>
            <person name="Faddeeva A."/>
            <person name="Derks M.F."/>
            <person name="Anvar Y."/>
            <person name="Smit S."/>
            <person name="Van Straalen N."/>
            <person name="Roelofs D."/>
        </authorList>
    </citation>
    <scope>NUCLEOTIDE SEQUENCE [LARGE SCALE GENOMIC DNA]</scope>
    <source>
        <strain evidence="3 4">VU population</strain>
        <tissue evidence="3">Whole body</tissue>
    </source>
</reference>
<dbReference type="PROSITE" id="PS50191">
    <property type="entry name" value="CRAL_TRIO"/>
    <property type="match status" value="1"/>
</dbReference>
<evidence type="ECO:0000256" key="1">
    <source>
        <dbReference type="SAM" id="SignalP"/>
    </source>
</evidence>
<dbReference type="InterPro" id="IPR051064">
    <property type="entry name" value="SEC14/CRAL-TRIO_domain"/>
</dbReference>
<dbReference type="InterPro" id="IPR036865">
    <property type="entry name" value="CRAL-TRIO_dom_sf"/>
</dbReference>
<dbReference type="SUPFAM" id="SSF46938">
    <property type="entry name" value="CRAL/TRIO N-terminal domain"/>
    <property type="match status" value="1"/>
</dbReference>
<keyword evidence="4" id="KW-1185">Reference proteome</keyword>
<dbReference type="InterPro" id="IPR001251">
    <property type="entry name" value="CRAL-TRIO_dom"/>
</dbReference>
<comment type="caution">
    <text evidence="3">The sequence shown here is derived from an EMBL/GenBank/DDBJ whole genome shotgun (WGS) entry which is preliminary data.</text>
</comment>
<name>A0A226EN82_FOLCA</name>
<feature type="chain" id="PRO_5013257238" evidence="1">
    <location>
        <begin position="23"/>
        <end position="261"/>
    </location>
</feature>
<gene>
    <name evidence="3" type="ORF">Fcan01_07316</name>
</gene>
<dbReference type="OrthoDB" id="6106654at2759"/>
<dbReference type="Gene3D" id="3.40.525.10">
    <property type="entry name" value="CRAL-TRIO lipid binding domain"/>
    <property type="match status" value="1"/>
</dbReference>
<protein>
    <submittedName>
        <fullName evidence="3">Patellin-4</fullName>
    </submittedName>
</protein>
<dbReference type="EMBL" id="LNIX01000003">
    <property type="protein sequence ID" value="OXA58587.1"/>
    <property type="molecule type" value="Genomic_DNA"/>
</dbReference>
<dbReference type="GO" id="GO:0005737">
    <property type="term" value="C:cytoplasm"/>
    <property type="evidence" value="ECO:0007669"/>
    <property type="project" value="TreeGrafter"/>
</dbReference>
<dbReference type="OMA" id="PLMPHEY"/>